<evidence type="ECO:0000313" key="2">
    <source>
        <dbReference type="EMBL" id="AIE86850.1"/>
    </source>
</evidence>
<organism evidence="2 3">
    <name type="scientific">Fimbriimonas ginsengisoli Gsoil 348</name>
    <dbReference type="NCBI Taxonomy" id="661478"/>
    <lineage>
        <taxon>Bacteria</taxon>
        <taxon>Bacillati</taxon>
        <taxon>Armatimonadota</taxon>
        <taxon>Fimbriimonadia</taxon>
        <taxon>Fimbriimonadales</taxon>
        <taxon>Fimbriimonadaceae</taxon>
        <taxon>Fimbriimonas</taxon>
    </lineage>
</organism>
<dbReference type="HOGENOM" id="CLU_2167232_0_0_0"/>
<sequence length="110" mass="12190">MKESVVTLASDVRYLRKGAARNYKELHELIPFFKVELEGIGADPAQLSAQVDRDLGMLRSLRLAKVGEATQQFPDVPADHWAAHAVRNLRANGVLRGYETGKSGNLFQGR</sequence>
<name>A0A068NVM9_FIMGI</name>
<protein>
    <submittedName>
        <fullName evidence="2">N-acetylmuramoyl-L-alanine amidase, family 4</fullName>
    </submittedName>
</protein>
<feature type="domain" description="SLH" evidence="1">
    <location>
        <begin position="69"/>
        <end position="110"/>
    </location>
</feature>
<keyword evidence="3" id="KW-1185">Reference proteome</keyword>
<dbReference type="PROSITE" id="PS51272">
    <property type="entry name" value="SLH"/>
    <property type="match status" value="1"/>
</dbReference>
<dbReference type="KEGG" id="fgi:OP10G_3482"/>
<accession>A0A068NVM9</accession>
<dbReference type="AlphaFoldDB" id="A0A068NVM9"/>
<proteinExistence type="predicted"/>
<reference evidence="2 3" key="1">
    <citation type="journal article" date="2014" name="PLoS ONE">
        <title>The first complete genome sequence of the class fimbriimonadia in the phylum armatimonadetes.</title>
        <authorList>
            <person name="Hu Z.Y."/>
            <person name="Wang Y.Z."/>
            <person name="Im W.T."/>
            <person name="Wang S.Y."/>
            <person name="Zhao G.P."/>
            <person name="Zheng H.J."/>
            <person name="Quan Z.X."/>
        </authorList>
    </citation>
    <scope>NUCLEOTIDE SEQUENCE [LARGE SCALE GENOMIC DNA]</scope>
    <source>
        <strain evidence="2">Gsoil 348</strain>
    </source>
</reference>
<evidence type="ECO:0000259" key="1">
    <source>
        <dbReference type="PROSITE" id="PS51272"/>
    </source>
</evidence>
<dbReference type="InterPro" id="IPR001119">
    <property type="entry name" value="SLH_dom"/>
</dbReference>
<dbReference type="EMBL" id="CP007139">
    <property type="protein sequence ID" value="AIE86850.1"/>
    <property type="molecule type" value="Genomic_DNA"/>
</dbReference>
<evidence type="ECO:0000313" key="3">
    <source>
        <dbReference type="Proteomes" id="UP000027982"/>
    </source>
</evidence>
<gene>
    <name evidence="2" type="ORF">OP10G_3482</name>
</gene>
<dbReference type="Proteomes" id="UP000027982">
    <property type="component" value="Chromosome"/>
</dbReference>